<feature type="compositionally biased region" description="Low complexity" evidence="1">
    <location>
        <begin position="1"/>
        <end position="11"/>
    </location>
</feature>
<keyword evidence="3" id="KW-1185">Reference proteome</keyword>
<evidence type="ECO:0000256" key="1">
    <source>
        <dbReference type="SAM" id="MobiDB-lite"/>
    </source>
</evidence>
<dbReference type="KEGG" id="mym:A176_005904"/>
<dbReference type="PATRIC" id="fig|1297742.4.peg.5999"/>
<dbReference type="AlphaFoldDB" id="A0A0H4XL79"/>
<organism evidence="2 3">
    <name type="scientific">Pseudomyxococcus hansupus</name>
    <dbReference type="NCBI Taxonomy" id="1297742"/>
    <lineage>
        <taxon>Bacteria</taxon>
        <taxon>Pseudomonadati</taxon>
        <taxon>Myxococcota</taxon>
        <taxon>Myxococcia</taxon>
        <taxon>Myxococcales</taxon>
        <taxon>Cystobacterineae</taxon>
        <taxon>Myxococcaceae</taxon>
        <taxon>Pseudomyxococcus</taxon>
    </lineage>
</organism>
<feature type="compositionally biased region" description="Gly residues" evidence="1">
    <location>
        <begin position="45"/>
        <end position="54"/>
    </location>
</feature>
<reference evidence="2 3" key="1">
    <citation type="journal article" date="2016" name="PLoS ONE">
        <title>Complete Genome Sequence and Comparative Genomics of a Novel Myxobacterium Myxococcus hansupus.</title>
        <authorList>
            <person name="Sharma G."/>
            <person name="Narwani T."/>
            <person name="Subramanian S."/>
        </authorList>
    </citation>
    <scope>NUCLEOTIDE SEQUENCE [LARGE SCALE GENOMIC DNA]</scope>
    <source>
        <strain evidence="3">mixupus</strain>
    </source>
</reference>
<gene>
    <name evidence="2" type="ORF">A176_005904</name>
</gene>
<evidence type="ECO:0000313" key="3">
    <source>
        <dbReference type="Proteomes" id="UP000009026"/>
    </source>
</evidence>
<dbReference type="Proteomes" id="UP000009026">
    <property type="component" value="Chromosome"/>
</dbReference>
<evidence type="ECO:0000313" key="2">
    <source>
        <dbReference type="EMBL" id="AKQ68992.1"/>
    </source>
</evidence>
<accession>A0A0H4XL79</accession>
<sequence length="74" mass="7639">MTGGRLLAGADAARDVTESSPAWPQKRGRASDVGCRRDVVPRTGGVSGNRQPGGVGCFPGLGKFQIRHGAHLSP</sequence>
<dbReference type="STRING" id="1297742.A176_005904"/>
<protein>
    <submittedName>
        <fullName evidence="2">Uncharacterized protein</fullName>
    </submittedName>
</protein>
<proteinExistence type="predicted"/>
<name>A0A0H4XL79_9BACT</name>
<dbReference type="EMBL" id="CP012109">
    <property type="protein sequence ID" value="AKQ68992.1"/>
    <property type="molecule type" value="Genomic_DNA"/>
</dbReference>
<feature type="region of interest" description="Disordered" evidence="1">
    <location>
        <begin position="1"/>
        <end position="54"/>
    </location>
</feature>